<dbReference type="GO" id="GO:0000049">
    <property type="term" value="F:tRNA binding"/>
    <property type="evidence" value="ECO:0007669"/>
    <property type="project" value="InterPro"/>
</dbReference>
<evidence type="ECO:0000256" key="5">
    <source>
        <dbReference type="ARBA" id="ARBA00023146"/>
    </source>
</evidence>
<evidence type="ECO:0000256" key="3">
    <source>
        <dbReference type="ARBA" id="ARBA00022840"/>
    </source>
</evidence>
<keyword evidence="8" id="KW-1185">Reference proteome</keyword>
<dbReference type="SUPFAM" id="SSF55681">
    <property type="entry name" value="Class II aaRS and biotin synthetases"/>
    <property type="match status" value="1"/>
</dbReference>
<dbReference type="InterPro" id="IPR045864">
    <property type="entry name" value="aa-tRNA-synth_II/BPL/LPL"/>
</dbReference>
<evidence type="ECO:0000313" key="8">
    <source>
        <dbReference type="Proteomes" id="UP000679129"/>
    </source>
</evidence>
<keyword evidence="1" id="KW-0436">Ligase</keyword>
<evidence type="ECO:0000256" key="4">
    <source>
        <dbReference type="ARBA" id="ARBA00022917"/>
    </source>
</evidence>
<dbReference type="GO" id="GO:0005524">
    <property type="term" value="F:ATP binding"/>
    <property type="evidence" value="ECO:0007669"/>
    <property type="project" value="UniProtKB-KW"/>
</dbReference>
<evidence type="ECO:0000256" key="2">
    <source>
        <dbReference type="ARBA" id="ARBA00022741"/>
    </source>
</evidence>
<dbReference type="InterPro" id="IPR002319">
    <property type="entry name" value="Phenylalanyl-tRNA_Synthase"/>
</dbReference>
<accession>A0A8F1MBJ5</accession>
<protein>
    <recommendedName>
        <fullName evidence="6">Phenylalanyl-tRNA synthetase domain-containing protein</fullName>
    </recommendedName>
</protein>
<feature type="domain" description="Phenylalanyl-tRNA synthetase" evidence="6">
    <location>
        <begin position="3"/>
        <end position="57"/>
    </location>
</feature>
<dbReference type="EMBL" id="CP076460">
    <property type="protein sequence ID" value="QWQ32019.1"/>
    <property type="molecule type" value="Genomic_DNA"/>
</dbReference>
<dbReference type="GO" id="GO:0043039">
    <property type="term" value="P:tRNA aminoacylation"/>
    <property type="evidence" value="ECO:0007669"/>
    <property type="project" value="InterPro"/>
</dbReference>
<dbReference type="GO" id="GO:0006412">
    <property type="term" value="P:translation"/>
    <property type="evidence" value="ECO:0007669"/>
    <property type="project" value="UniProtKB-KW"/>
</dbReference>
<evidence type="ECO:0000259" key="6">
    <source>
        <dbReference type="Pfam" id="PF01409"/>
    </source>
</evidence>
<dbReference type="Pfam" id="PF01409">
    <property type="entry name" value="tRNA-synt_2d"/>
    <property type="match status" value="1"/>
</dbReference>
<dbReference type="AlphaFoldDB" id="A0A8F1MBJ5"/>
<keyword evidence="2" id="KW-0547">Nucleotide-binding</keyword>
<sequence length="57" mass="6595">MVCVMIYPNVLRAVDIDPNEYTGFAFGCGIDRLVMMKYGIEDVRHFESGKLDFLEQF</sequence>
<keyword evidence="3" id="KW-0067">ATP-binding</keyword>
<evidence type="ECO:0000256" key="1">
    <source>
        <dbReference type="ARBA" id="ARBA00022598"/>
    </source>
</evidence>
<evidence type="ECO:0000313" key="7">
    <source>
        <dbReference type="EMBL" id="QWQ32019.1"/>
    </source>
</evidence>
<dbReference type="KEGG" id="mnd:KOY48_03910"/>
<keyword evidence="4" id="KW-0648">Protein biosynthesis</keyword>
<organism evidence="7 8">
    <name type="scientific">Candidatus Minimicrobia naudis</name>
    <dbReference type="NCBI Taxonomy" id="2841263"/>
    <lineage>
        <taxon>Bacteria</taxon>
        <taxon>Candidatus Saccharimonadota</taxon>
        <taxon>Candidatus Saccharimonadota incertae sedis</taxon>
        <taxon>Candidatus Minimicrobia</taxon>
    </lineage>
</organism>
<name>A0A8F1MBJ5_9BACT</name>
<proteinExistence type="predicted"/>
<dbReference type="Gene3D" id="3.30.930.10">
    <property type="entry name" value="Bira Bifunctional Protein, Domain 2"/>
    <property type="match status" value="1"/>
</dbReference>
<dbReference type="GO" id="GO:0004812">
    <property type="term" value="F:aminoacyl-tRNA ligase activity"/>
    <property type="evidence" value="ECO:0007669"/>
    <property type="project" value="UniProtKB-KW"/>
</dbReference>
<dbReference type="Proteomes" id="UP000679129">
    <property type="component" value="Chromosome"/>
</dbReference>
<gene>
    <name evidence="7" type="ORF">KOY48_03910</name>
</gene>
<reference evidence="7" key="1">
    <citation type="submission" date="2021-06" db="EMBL/GenBank/DDBJ databases">
        <title>An adapted protocol for Saccharibacteria cultivation: two new species join this phylum of Candidate Phyla Radiations.</title>
        <authorList>
            <person name="Ibrahim A."/>
            <person name="Maatouk M."/>
            <person name="Zgheib R."/>
            <person name="Haddad G."/>
            <person name="Bou Khalil J."/>
            <person name="Raoult D."/>
            <person name="Bittar F."/>
        </authorList>
    </citation>
    <scope>NUCLEOTIDE SEQUENCE</scope>
    <source>
        <strain evidence="7">IHU1</strain>
    </source>
</reference>
<keyword evidence="5" id="KW-0030">Aminoacyl-tRNA synthetase</keyword>